<reference evidence="2 3" key="1">
    <citation type="submission" date="2019-04" db="EMBL/GenBank/DDBJ databases">
        <title>Annotation for the trematode Fasciola gigantica.</title>
        <authorList>
            <person name="Choi Y.-J."/>
        </authorList>
    </citation>
    <scope>NUCLEOTIDE SEQUENCE [LARGE SCALE GENOMIC DNA]</scope>
    <source>
        <strain evidence="2">Uganda_cow_1</strain>
    </source>
</reference>
<comment type="caution">
    <text evidence="2">The sequence shown here is derived from an EMBL/GenBank/DDBJ whole genome shotgun (WGS) entry which is preliminary data.</text>
</comment>
<dbReference type="EMBL" id="SUNJ01010717">
    <property type="protein sequence ID" value="TPP59443.1"/>
    <property type="molecule type" value="Genomic_DNA"/>
</dbReference>
<name>A0A504YE96_FASGI</name>
<evidence type="ECO:0000313" key="2">
    <source>
        <dbReference type="EMBL" id="TPP59443.1"/>
    </source>
</evidence>
<dbReference type="Proteomes" id="UP000316759">
    <property type="component" value="Unassembled WGS sequence"/>
</dbReference>
<organism evidence="2 3">
    <name type="scientific">Fasciola gigantica</name>
    <name type="common">Giant liver fluke</name>
    <dbReference type="NCBI Taxonomy" id="46835"/>
    <lineage>
        <taxon>Eukaryota</taxon>
        <taxon>Metazoa</taxon>
        <taxon>Spiralia</taxon>
        <taxon>Lophotrochozoa</taxon>
        <taxon>Platyhelminthes</taxon>
        <taxon>Trematoda</taxon>
        <taxon>Digenea</taxon>
        <taxon>Plagiorchiida</taxon>
        <taxon>Echinostomata</taxon>
        <taxon>Echinostomatoidea</taxon>
        <taxon>Fasciolidae</taxon>
        <taxon>Fasciola</taxon>
    </lineage>
</organism>
<evidence type="ECO:0000256" key="1">
    <source>
        <dbReference type="SAM" id="MobiDB-lite"/>
    </source>
</evidence>
<proteinExistence type="predicted"/>
<keyword evidence="3" id="KW-1185">Reference proteome</keyword>
<gene>
    <name evidence="2" type="ORF">FGIG_00815</name>
</gene>
<dbReference type="AlphaFoldDB" id="A0A504YE96"/>
<evidence type="ECO:0000313" key="3">
    <source>
        <dbReference type="Proteomes" id="UP000316759"/>
    </source>
</evidence>
<sequence length="164" mass="18025">MICVFTTEHVQLPLVSDMAVNHPYWELLDTWATCSLILPGICSQSKDRDAGPRVSSANGSPVKAYGSSQVTCQINGEVVTPSDVLSADITWDLIQGLEFLHKNRRCLDLTWNVDLWRSDYPIKPQFTTDNPTGTTRTTSFSKGLAGPRGKSLAAGTPKDVDQVW</sequence>
<feature type="region of interest" description="Disordered" evidence="1">
    <location>
        <begin position="126"/>
        <end position="164"/>
    </location>
</feature>
<protein>
    <submittedName>
        <fullName evidence="2">Uncharacterized protein</fullName>
    </submittedName>
</protein>
<feature type="compositionally biased region" description="Low complexity" evidence="1">
    <location>
        <begin position="127"/>
        <end position="138"/>
    </location>
</feature>
<accession>A0A504YE96</accession>